<dbReference type="InterPro" id="IPR026026">
    <property type="entry name" value="HIT_Hint"/>
</dbReference>
<dbReference type="EMBL" id="QYUN01000002">
    <property type="protein sequence ID" value="RJG04996.1"/>
    <property type="molecule type" value="Genomic_DNA"/>
</dbReference>
<dbReference type="RefSeq" id="WP_119736325.1">
    <property type="nucleotide sequence ID" value="NZ_QYUN01000002.1"/>
</dbReference>
<evidence type="ECO:0000313" key="3">
    <source>
        <dbReference type="EMBL" id="RJG04996.1"/>
    </source>
</evidence>
<dbReference type="Proteomes" id="UP000285190">
    <property type="component" value="Unassembled WGS sequence"/>
</dbReference>
<dbReference type="InterPro" id="IPR036265">
    <property type="entry name" value="HIT-like_sf"/>
</dbReference>
<sequence>MAKTSCELCAQLGGEVVYRNDQYRVVLVDDAHYPGFCRVIWNGHAQEMTDLPAADRTVLMDAVWQVEDAVREIMHPDKINVASLGNMVPHVHWHVIPRFTSDAHFPNPIWGEVRRTPDSADLSRRRALLPRLRAAIVERLDQSAQSVF</sequence>
<protein>
    <submittedName>
        <fullName evidence="3">HIT family protein</fullName>
    </submittedName>
</protein>
<keyword evidence="4" id="KW-1185">Reference proteome</keyword>
<organism evidence="3 4">
    <name type="scientific">Noviherbaspirillum cavernae</name>
    <dbReference type="NCBI Taxonomy" id="2320862"/>
    <lineage>
        <taxon>Bacteria</taxon>
        <taxon>Pseudomonadati</taxon>
        <taxon>Pseudomonadota</taxon>
        <taxon>Betaproteobacteria</taxon>
        <taxon>Burkholderiales</taxon>
        <taxon>Oxalobacteraceae</taxon>
        <taxon>Noviherbaspirillum</taxon>
    </lineage>
</organism>
<dbReference type="SUPFAM" id="SSF54197">
    <property type="entry name" value="HIT-like"/>
    <property type="match status" value="1"/>
</dbReference>
<evidence type="ECO:0000256" key="1">
    <source>
        <dbReference type="PROSITE-ProRule" id="PRU00464"/>
    </source>
</evidence>
<gene>
    <name evidence="3" type="ORF">D3870_02280</name>
</gene>
<feature type="short sequence motif" description="Histidine triad motif" evidence="1">
    <location>
        <begin position="90"/>
        <end position="94"/>
    </location>
</feature>
<reference evidence="3 4" key="1">
    <citation type="submission" date="2018-09" db="EMBL/GenBank/DDBJ databases">
        <authorList>
            <person name="Zhu H."/>
        </authorList>
    </citation>
    <scope>NUCLEOTIDE SEQUENCE [LARGE SCALE GENOMIC DNA]</scope>
    <source>
        <strain evidence="3 4">K2R10-39</strain>
    </source>
</reference>
<dbReference type="OrthoDB" id="9799145at2"/>
<proteinExistence type="predicted"/>
<dbReference type="AlphaFoldDB" id="A0A418WXP2"/>
<evidence type="ECO:0000259" key="2">
    <source>
        <dbReference type="PROSITE" id="PS51084"/>
    </source>
</evidence>
<dbReference type="InterPro" id="IPR011146">
    <property type="entry name" value="HIT-like"/>
</dbReference>
<dbReference type="PROSITE" id="PS51084">
    <property type="entry name" value="HIT_2"/>
    <property type="match status" value="1"/>
</dbReference>
<dbReference type="PIRSF" id="PIRSF000714">
    <property type="entry name" value="HIT"/>
    <property type="match status" value="1"/>
</dbReference>
<comment type="caution">
    <text evidence="3">The sequence shown here is derived from an EMBL/GenBank/DDBJ whole genome shotgun (WGS) entry which is preliminary data.</text>
</comment>
<accession>A0A418WXP2</accession>
<dbReference type="Pfam" id="PF01230">
    <property type="entry name" value="HIT"/>
    <property type="match status" value="1"/>
</dbReference>
<dbReference type="Gene3D" id="3.30.428.10">
    <property type="entry name" value="HIT-like"/>
    <property type="match status" value="1"/>
</dbReference>
<name>A0A418WXP2_9BURK</name>
<feature type="domain" description="HIT" evidence="2">
    <location>
        <begin position="4"/>
        <end position="105"/>
    </location>
</feature>
<evidence type="ECO:0000313" key="4">
    <source>
        <dbReference type="Proteomes" id="UP000285190"/>
    </source>
</evidence>
<dbReference type="GO" id="GO:0003824">
    <property type="term" value="F:catalytic activity"/>
    <property type="evidence" value="ECO:0007669"/>
    <property type="project" value="InterPro"/>
</dbReference>